<dbReference type="FunCoup" id="F0ZUJ0">
    <property type="interactions" value="146"/>
</dbReference>
<dbReference type="InParanoid" id="F0ZUJ0"/>
<protein>
    <recommendedName>
        <fullName evidence="4">J domain-containing protein</fullName>
    </recommendedName>
</protein>
<dbReference type="PANTHER" id="PTHR45188:SF2">
    <property type="entry name" value="DNAJ HOMOLOG SUBFAMILY C MEMBER 7"/>
    <property type="match status" value="1"/>
</dbReference>
<dbReference type="PROSITE" id="PS50005">
    <property type="entry name" value="TPR"/>
    <property type="match status" value="5"/>
</dbReference>
<dbReference type="Pfam" id="PF13181">
    <property type="entry name" value="TPR_8"/>
    <property type="match status" value="1"/>
</dbReference>
<dbReference type="SMART" id="SM00271">
    <property type="entry name" value="DnaJ"/>
    <property type="match status" value="1"/>
</dbReference>
<dbReference type="SUPFAM" id="SSF48452">
    <property type="entry name" value="TPR-like"/>
    <property type="match status" value="2"/>
</dbReference>
<feature type="repeat" description="TPR" evidence="3">
    <location>
        <begin position="311"/>
        <end position="344"/>
    </location>
</feature>
<feature type="domain" description="J" evidence="4">
    <location>
        <begin position="365"/>
        <end position="432"/>
    </location>
</feature>
<dbReference type="PRINTS" id="PR00625">
    <property type="entry name" value="JDOMAIN"/>
</dbReference>
<dbReference type="SMART" id="SM00028">
    <property type="entry name" value="TPR"/>
    <property type="match status" value="7"/>
</dbReference>
<feature type="repeat" description="TPR" evidence="3">
    <location>
        <begin position="4"/>
        <end position="37"/>
    </location>
</feature>
<keyword evidence="6" id="KW-1185">Reference proteome</keyword>
<feature type="repeat" description="TPR" evidence="3">
    <location>
        <begin position="44"/>
        <end position="77"/>
    </location>
</feature>
<name>F0ZUJ0_DICPU</name>
<dbReference type="eggNOG" id="KOG0624">
    <property type="taxonomic scope" value="Eukaryota"/>
</dbReference>
<dbReference type="PROSITE" id="PS50293">
    <property type="entry name" value="TPR_REGION"/>
    <property type="match status" value="2"/>
</dbReference>
<dbReference type="RefSeq" id="XP_003291087.1">
    <property type="nucleotide sequence ID" value="XM_003291039.1"/>
</dbReference>
<dbReference type="OMA" id="PFAHFQH"/>
<dbReference type="Proteomes" id="UP000001064">
    <property type="component" value="Unassembled WGS sequence"/>
</dbReference>
<evidence type="ECO:0000256" key="2">
    <source>
        <dbReference type="ARBA" id="ARBA00022803"/>
    </source>
</evidence>
<evidence type="ECO:0000313" key="5">
    <source>
        <dbReference type="EMBL" id="EGC32401.1"/>
    </source>
</evidence>
<sequence length="481" mass="55045">MNQIENFMKIGDENFQKGKYDIAIENYSNAIDLIGSDITHKNYASLLFKRAGIYNSRGKNILALSDLNRAIEVNPENIHALIKRGKILSSLGRFEDAIDQYKKILKIRPDYAQAKQLLEKVKKAESQLDKARDLIKIDKNYKEALPLLQEILNTVSDLKEARLMAIECFYHNGDNRRVLDETMSILKAEPSSVKALYWRGRTFFSMGEKEVALKFLREALKFSPDDNDCREMLKTITRFEKATGNANELFNQNKYQESLNQADIALEIEPNSNVYSTPLYLLKCRALLKLKKSKESIEACDKAIELDDSNGDAYFHRGEAFMFEDDYQKALNDYNKAREFKPNDQQVHEGIRRAQKAQKMEKRKDYYKILGIPKTASNEEVKKAFKKLAIKNHPDKSKHEDKEKAEKMYMEINEAYEALKDEEKRRRYDMGEDLNDPMGGGGGGGFQGFHGGFPGGFNFQGFQGFQQGGGGGGGGFQFHFR</sequence>
<dbReference type="Pfam" id="PF00226">
    <property type="entry name" value="DnaJ"/>
    <property type="match status" value="1"/>
</dbReference>
<dbReference type="AlphaFoldDB" id="F0ZUJ0"/>
<dbReference type="PROSITE" id="PS00636">
    <property type="entry name" value="DNAJ_1"/>
    <property type="match status" value="1"/>
</dbReference>
<dbReference type="InterPro" id="IPR036869">
    <property type="entry name" value="J_dom_sf"/>
</dbReference>
<dbReference type="PROSITE" id="PS50076">
    <property type="entry name" value="DNAJ_2"/>
    <property type="match status" value="1"/>
</dbReference>
<proteinExistence type="predicted"/>
<evidence type="ECO:0000259" key="4">
    <source>
        <dbReference type="PROSITE" id="PS50076"/>
    </source>
</evidence>
<keyword evidence="1" id="KW-0677">Repeat</keyword>
<dbReference type="VEuPathDB" id="AmoebaDB:DICPUDRAFT_89239"/>
<dbReference type="PANTHER" id="PTHR45188">
    <property type="entry name" value="DNAJ PROTEIN P58IPK HOMOLOG"/>
    <property type="match status" value="1"/>
</dbReference>
<dbReference type="InterPro" id="IPR019734">
    <property type="entry name" value="TPR_rpt"/>
</dbReference>
<gene>
    <name evidence="5" type="ORF">DICPUDRAFT_89239</name>
</gene>
<dbReference type="InterPro" id="IPR001623">
    <property type="entry name" value="DnaJ_domain"/>
</dbReference>
<keyword evidence="2 3" id="KW-0802">TPR repeat</keyword>
<dbReference type="OrthoDB" id="1726119at2759"/>
<evidence type="ECO:0000256" key="3">
    <source>
        <dbReference type="PROSITE-ProRule" id="PRU00339"/>
    </source>
</evidence>
<feature type="repeat" description="TPR" evidence="3">
    <location>
        <begin position="193"/>
        <end position="226"/>
    </location>
</feature>
<dbReference type="SUPFAM" id="SSF46565">
    <property type="entry name" value="Chaperone J-domain"/>
    <property type="match status" value="1"/>
</dbReference>
<dbReference type="Pfam" id="PF13432">
    <property type="entry name" value="TPR_16"/>
    <property type="match status" value="1"/>
</dbReference>
<accession>F0ZUJ0</accession>
<dbReference type="FunFam" id="1.10.287.110:FF:000055">
    <property type="entry name" value="DnaJ subfamily C member 7"/>
    <property type="match status" value="1"/>
</dbReference>
<dbReference type="Gene3D" id="1.10.287.110">
    <property type="entry name" value="DnaJ domain"/>
    <property type="match status" value="1"/>
</dbReference>
<dbReference type="STRING" id="5786.F0ZUJ0"/>
<dbReference type="InterPro" id="IPR018253">
    <property type="entry name" value="DnaJ_domain_CS"/>
</dbReference>
<feature type="repeat" description="TPR" evidence="3">
    <location>
        <begin position="78"/>
        <end position="111"/>
    </location>
</feature>
<dbReference type="Gene3D" id="1.25.40.10">
    <property type="entry name" value="Tetratricopeptide repeat domain"/>
    <property type="match status" value="1"/>
</dbReference>
<dbReference type="GeneID" id="10509011"/>
<dbReference type="EMBL" id="GL871195">
    <property type="protein sequence ID" value="EGC32401.1"/>
    <property type="molecule type" value="Genomic_DNA"/>
</dbReference>
<organism evidence="5 6">
    <name type="scientific">Dictyostelium purpureum</name>
    <name type="common">Slime mold</name>
    <dbReference type="NCBI Taxonomy" id="5786"/>
    <lineage>
        <taxon>Eukaryota</taxon>
        <taxon>Amoebozoa</taxon>
        <taxon>Evosea</taxon>
        <taxon>Eumycetozoa</taxon>
        <taxon>Dictyostelia</taxon>
        <taxon>Dictyosteliales</taxon>
        <taxon>Dictyosteliaceae</taxon>
        <taxon>Dictyostelium</taxon>
    </lineage>
</organism>
<dbReference type="CDD" id="cd06257">
    <property type="entry name" value="DnaJ"/>
    <property type="match status" value="1"/>
</dbReference>
<dbReference type="InterPro" id="IPR011990">
    <property type="entry name" value="TPR-like_helical_dom_sf"/>
</dbReference>
<reference evidence="6" key="1">
    <citation type="journal article" date="2011" name="Genome Biol.">
        <title>Comparative genomics of the social amoebae Dictyostelium discoideum and Dictyostelium purpureum.</title>
        <authorList>
            <consortium name="US DOE Joint Genome Institute (JGI-PGF)"/>
            <person name="Sucgang R."/>
            <person name="Kuo A."/>
            <person name="Tian X."/>
            <person name="Salerno W."/>
            <person name="Parikh A."/>
            <person name="Feasley C.L."/>
            <person name="Dalin E."/>
            <person name="Tu H."/>
            <person name="Huang E."/>
            <person name="Barry K."/>
            <person name="Lindquist E."/>
            <person name="Shapiro H."/>
            <person name="Bruce D."/>
            <person name="Schmutz J."/>
            <person name="Salamov A."/>
            <person name="Fey P."/>
            <person name="Gaudet P."/>
            <person name="Anjard C."/>
            <person name="Babu M.M."/>
            <person name="Basu S."/>
            <person name="Bushmanova Y."/>
            <person name="van der Wel H."/>
            <person name="Katoh-Kurasawa M."/>
            <person name="Dinh C."/>
            <person name="Coutinho P.M."/>
            <person name="Saito T."/>
            <person name="Elias M."/>
            <person name="Schaap P."/>
            <person name="Kay R.R."/>
            <person name="Henrissat B."/>
            <person name="Eichinger L."/>
            <person name="Rivero F."/>
            <person name="Putnam N.H."/>
            <person name="West C.M."/>
            <person name="Loomis W.F."/>
            <person name="Chisholm R.L."/>
            <person name="Shaulsky G."/>
            <person name="Strassmann J.E."/>
            <person name="Queller D.C."/>
            <person name="Kuspa A."/>
            <person name="Grigoriev I.V."/>
        </authorList>
    </citation>
    <scope>NUCLEOTIDE SEQUENCE [LARGE SCALE GENOMIC DNA]</scope>
    <source>
        <strain evidence="6">QSDP1</strain>
    </source>
</reference>
<dbReference type="KEGG" id="dpp:DICPUDRAFT_89239"/>
<evidence type="ECO:0000313" key="6">
    <source>
        <dbReference type="Proteomes" id="UP000001064"/>
    </source>
</evidence>
<dbReference type="Pfam" id="PF14559">
    <property type="entry name" value="TPR_19"/>
    <property type="match status" value="1"/>
</dbReference>
<evidence type="ECO:0000256" key="1">
    <source>
        <dbReference type="ARBA" id="ARBA00022737"/>
    </source>
</evidence>